<keyword evidence="5" id="KW-0233">DNA recombination</keyword>
<dbReference type="GO" id="GO:0006310">
    <property type="term" value="P:DNA recombination"/>
    <property type="evidence" value="ECO:0007669"/>
    <property type="project" value="UniProtKB-KW"/>
</dbReference>
<dbReference type="NCBIfam" id="NF040570">
    <property type="entry name" value="guided_TnpB"/>
    <property type="match status" value="1"/>
</dbReference>
<evidence type="ECO:0000256" key="5">
    <source>
        <dbReference type="ARBA" id="ARBA00023172"/>
    </source>
</evidence>
<dbReference type="GO" id="GO:0032196">
    <property type="term" value="P:transposition"/>
    <property type="evidence" value="ECO:0007669"/>
    <property type="project" value="UniProtKB-KW"/>
</dbReference>
<dbReference type="NCBIfam" id="TIGR01766">
    <property type="entry name" value="IS200/IS605 family accessory protein TnpB-like domain"/>
    <property type="match status" value="1"/>
</dbReference>
<dbReference type="InterPro" id="IPR010095">
    <property type="entry name" value="Cas12f1-like_TNB"/>
</dbReference>
<feature type="domain" description="Probable transposase IS891/IS1136/IS1341" evidence="6">
    <location>
        <begin position="166"/>
        <end position="253"/>
    </location>
</feature>
<evidence type="ECO:0000256" key="1">
    <source>
        <dbReference type="ARBA" id="ARBA00008761"/>
    </source>
</evidence>
<evidence type="ECO:0000259" key="7">
    <source>
        <dbReference type="Pfam" id="PF07282"/>
    </source>
</evidence>
<dbReference type="PANTHER" id="PTHR30405:SF11">
    <property type="entry name" value="RNA-GUIDED DNA ENDONUCLEASE RV2885C-RELATED"/>
    <property type="match status" value="1"/>
</dbReference>
<protein>
    <submittedName>
        <fullName evidence="8">Transposase</fullName>
    </submittedName>
</protein>
<keyword evidence="3" id="KW-0815">Transposition</keyword>
<evidence type="ECO:0000259" key="6">
    <source>
        <dbReference type="Pfam" id="PF01385"/>
    </source>
</evidence>
<sequence length="386" mass="44875">MNIDVLIKTVVCKLKCSKEEYNKLMDTLRAFRDACNYISEIAWEKKCFNPVALHHFTYYDVKEKFKLTANLTVRARDRVAKSYKTDRKKLHKFQKLSMDLDKRVFRLLRNGDFRASISTIYGRVKVKLDIGDYQRELLKNPVRDAKLVFRRDDKKLYLHISVLINAPEPKGNKPVGVDIGINNIIYASNGFKVNGKPIEYRRQHFRELRRSLQKRGTSSAKRKLKQLSGRERRWITTILHQISRAFVNTLKEGDYVVMEKLDGIRDSTKHRKGYNATFHSWAFNRLQQMIEYKCLERGIPVVYIDPANTSRKCPRCGTIDRRNRNGNRFRCVNCGFQHNADYVASVNLSRVELARSGWAAVNQPYAGVDDFLHETTCKPPISMGGS</sequence>
<comment type="similarity">
    <text evidence="1">In the C-terminal section; belongs to the transposase 35 family.</text>
</comment>
<dbReference type="EMBL" id="DRDR01000017">
    <property type="protein sequence ID" value="HDL59892.1"/>
    <property type="molecule type" value="Genomic_DNA"/>
</dbReference>
<dbReference type="Proteomes" id="UP000886381">
    <property type="component" value="Unassembled WGS sequence"/>
</dbReference>
<comment type="similarity">
    <text evidence="2">In the N-terminal section; belongs to the transposase 2 family.</text>
</comment>
<gene>
    <name evidence="8" type="ORF">ENH14_00385</name>
</gene>
<reference evidence="8" key="1">
    <citation type="journal article" date="2020" name="mSystems">
        <title>Genome- and Community-Level Interaction Insights into Carbon Utilization and Element Cycling Functions of Hydrothermarchaeota in Hydrothermal Sediment.</title>
        <authorList>
            <person name="Zhou Z."/>
            <person name="Liu Y."/>
            <person name="Xu W."/>
            <person name="Pan J."/>
            <person name="Luo Z.H."/>
            <person name="Li M."/>
        </authorList>
    </citation>
    <scope>NUCLEOTIDE SEQUENCE [LARGE SCALE GENOMIC DNA]</scope>
    <source>
        <strain evidence="8">HyVt-28</strain>
    </source>
</reference>
<dbReference type="GO" id="GO:0003677">
    <property type="term" value="F:DNA binding"/>
    <property type="evidence" value="ECO:0007669"/>
    <property type="project" value="UniProtKB-KW"/>
</dbReference>
<dbReference type="PANTHER" id="PTHR30405">
    <property type="entry name" value="TRANSPOSASE"/>
    <property type="match status" value="1"/>
</dbReference>
<dbReference type="InterPro" id="IPR051399">
    <property type="entry name" value="RNA-guided_DNA_endo/Transpos"/>
</dbReference>
<dbReference type="AlphaFoldDB" id="A0A7V0LTF3"/>
<evidence type="ECO:0000256" key="2">
    <source>
        <dbReference type="ARBA" id="ARBA00011044"/>
    </source>
</evidence>
<comment type="caution">
    <text evidence="8">The sequence shown here is derived from an EMBL/GenBank/DDBJ whole genome shotgun (WGS) entry which is preliminary data.</text>
</comment>
<proteinExistence type="inferred from homology"/>
<evidence type="ECO:0000313" key="8">
    <source>
        <dbReference type="EMBL" id="HDL59892.1"/>
    </source>
</evidence>
<dbReference type="Pfam" id="PF07282">
    <property type="entry name" value="Cas12f1-like_TNB"/>
    <property type="match status" value="1"/>
</dbReference>
<name>A0A7V0LTF3_UNCW3</name>
<dbReference type="InterPro" id="IPR001959">
    <property type="entry name" value="Transposase"/>
</dbReference>
<evidence type="ECO:0000256" key="4">
    <source>
        <dbReference type="ARBA" id="ARBA00023125"/>
    </source>
</evidence>
<evidence type="ECO:0000256" key="3">
    <source>
        <dbReference type="ARBA" id="ARBA00022578"/>
    </source>
</evidence>
<organism evidence="8">
    <name type="scientific">candidate division WOR-3 bacterium</name>
    <dbReference type="NCBI Taxonomy" id="2052148"/>
    <lineage>
        <taxon>Bacteria</taxon>
        <taxon>Bacteria division WOR-3</taxon>
    </lineage>
</organism>
<feature type="domain" description="Cas12f1-like TNB" evidence="7">
    <location>
        <begin position="283"/>
        <end position="348"/>
    </location>
</feature>
<accession>A0A7V0LTF3</accession>
<keyword evidence="4" id="KW-0238">DNA-binding</keyword>
<dbReference type="Pfam" id="PF01385">
    <property type="entry name" value="OrfB_IS605"/>
    <property type="match status" value="1"/>
</dbReference>